<dbReference type="EMBL" id="L32166">
    <property type="protein sequence ID" value="AAA51423.1"/>
    <property type="molecule type" value="Genomic_DNA"/>
</dbReference>
<protein>
    <submittedName>
        <fullName evidence="1">C3 protein</fullName>
    </submittedName>
</protein>
<gene>
    <name evidence="1" type="primary">C3</name>
</gene>
<organismHost>
    <name type="scientific">Musa</name>
    <dbReference type="NCBI Taxonomy" id="4640"/>
</organismHost>
<reference evidence="1" key="1">
    <citation type="submission" date="1994-08" db="EMBL/GenBank/DDBJ databases">
        <title>Nucleotide sequences of two circular single-stranded DNAs associated with banana bunchy top virus.</title>
        <authorList>
            <person name="Wu R.-Y."/>
            <person name="You L.-R."/>
            <person name="Soong T.-S."/>
        </authorList>
    </citation>
    <scope>NUCLEOTIDE SEQUENCE</scope>
</reference>
<accession>Q83027</accession>
<evidence type="ECO:0000313" key="1">
    <source>
        <dbReference type="EMBL" id="AAA51423.1"/>
    </source>
</evidence>
<organism evidence="1">
    <name type="scientific">Banana bunchy top virus</name>
    <name type="common">BBTV</name>
    <dbReference type="NCBI Taxonomy" id="12585"/>
    <lineage>
        <taxon>Viruses</taxon>
        <taxon>Monodnaviria</taxon>
        <taxon>Shotokuvirae</taxon>
        <taxon>Cressdnaviricota</taxon>
        <taxon>Arfiviricetes</taxon>
        <taxon>Mulpavirales</taxon>
        <taxon>Nanoviridae</taxon>
        <taxon>Babuvirus</taxon>
        <taxon>Babuvirus musae</taxon>
    </lineage>
</organism>
<name>Q83027_BBTV</name>
<proteinExistence type="predicted"/>
<sequence>MRSGERATISDIFLLLEPLTTGNPNSRIRVSFEQYFEFSSSVPLAISQ</sequence>